<reference evidence="3 4" key="1">
    <citation type="submission" date="2019-11" db="EMBL/GenBank/DDBJ databases">
        <title>Terrilactibacillus tamarindus sp. nov. BCM23-1 isolated from bark of Tamarindus indica.</title>
        <authorList>
            <person name="Kingkaew E."/>
            <person name="Tanasupawat S."/>
        </authorList>
    </citation>
    <scope>NUCLEOTIDE SEQUENCE [LARGE SCALE GENOMIC DNA]</scope>
    <source>
        <strain evidence="3 4">BCM23-1</strain>
    </source>
</reference>
<feature type="domain" description="GIY-YIG" evidence="2">
    <location>
        <begin position="2"/>
        <end position="78"/>
    </location>
</feature>
<dbReference type="EMBL" id="WNHB01000024">
    <property type="protein sequence ID" value="MTT32969.1"/>
    <property type="molecule type" value="Genomic_DNA"/>
</dbReference>
<dbReference type="InterPro" id="IPR050190">
    <property type="entry name" value="UPF0213_domain"/>
</dbReference>
<keyword evidence="4" id="KW-1185">Reference proteome</keyword>
<dbReference type="CDD" id="cd10456">
    <property type="entry name" value="GIY-YIG_UPF0213"/>
    <property type="match status" value="1"/>
</dbReference>
<dbReference type="PANTHER" id="PTHR34477">
    <property type="entry name" value="UPF0213 PROTEIN YHBQ"/>
    <property type="match status" value="1"/>
</dbReference>
<comment type="similarity">
    <text evidence="1">Belongs to the UPF0213 family.</text>
</comment>
<dbReference type="AlphaFoldDB" id="A0A6N8CRW2"/>
<dbReference type="Gene3D" id="3.40.1440.10">
    <property type="entry name" value="GIY-YIG endonuclease"/>
    <property type="match status" value="1"/>
</dbReference>
<sequence>MKEYSVYILKCSDGTLYTGYTTNIEKRIQVHESGKGAKYTRSRLPVQLVYKETLKTKSEAMKREYAIKQLRRKQKLDLIRERDVNHVDARKL</sequence>
<dbReference type="InterPro" id="IPR035901">
    <property type="entry name" value="GIY-YIG_endonuc_sf"/>
</dbReference>
<dbReference type="PANTHER" id="PTHR34477:SF1">
    <property type="entry name" value="UPF0213 PROTEIN YHBQ"/>
    <property type="match status" value="1"/>
</dbReference>
<protein>
    <submittedName>
        <fullName evidence="3">GIY-YIG nuclease family protein</fullName>
    </submittedName>
</protein>
<evidence type="ECO:0000313" key="3">
    <source>
        <dbReference type="EMBL" id="MTT32969.1"/>
    </source>
</evidence>
<evidence type="ECO:0000256" key="1">
    <source>
        <dbReference type="ARBA" id="ARBA00007435"/>
    </source>
</evidence>
<dbReference type="OrthoDB" id="9807770at2"/>
<evidence type="ECO:0000259" key="2">
    <source>
        <dbReference type="PROSITE" id="PS50164"/>
    </source>
</evidence>
<proteinExistence type="inferred from homology"/>
<evidence type="ECO:0000313" key="4">
    <source>
        <dbReference type="Proteomes" id="UP000440978"/>
    </source>
</evidence>
<dbReference type="PROSITE" id="PS50164">
    <property type="entry name" value="GIY_YIG"/>
    <property type="match status" value="1"/>
</dbReference>
<gene>
    <name evidence="3" type="ORF">GMB86_13230</name>
</gene>
<dbReference type="RefSeq" id="WP_155220701.1">
    <property type="nucleotide sequence ID" value="NZ_WNHB01000024.1"/>
</dbReference>
<name>A0A6N8CRW2_9BACI</name>
<dbReference type="InterPro" id="IPR000305">
    <property type="entry name" value="GIY-YIG_endonuc"/>
</dbReference>
<dbReference type="Proteomes" id="UP000440978">
    <property type="component" value="Unassembled WGS sequence"/>
</dbReference>
<dbReference type="Pfam" id="PF01541">
    <property type="entry name" value="GIY-YIG"/>
    <property type="match status" value="1"/>
</dbReference>
<dbReference type="SUPFAM" id="SSF82771">
    <property type="entry name" value="GIY-YIG endonuclease"/>
    <property type="match status" value="1"/>
</dbReference>
<accession>A0A6N8CRW2</accession>
<comment type="caution">
    <text evidence="3">The sequence shown here is derived from an EMBL/GenBank/DDBJ whole genome shotgun (WGS) entry which is preliminary data.</text>
</comment>
<organism evidence="3 4">
    <name type="scientific">Terrilactibacillus tamarindi</name>
    <dbReference type="NCBI Taxonomy" id="2599694"/>
    <lineage>
        <taxon>Bacteria</taxon>
        <taxon>Bacillati</taxon>
        <taxon>Bacillota</taxon>
        <taxon>Bacilli</taxon>
        <taxon>Bacillales</taxon>
        <taxon>Bacillaceae</taxon>
        <taxon>Terrilactibacillus</taxon>
    </lineage>
</organism>